<dbReference type="RefSeq" id="WP_138088981.1">
    <property type="nucleotide sequence ID" value="NZ_VAUV01000034.1"/>
</dbReference>
<evidence type="ECO:0000313" key="3">
    <source>
        <dbReference type="Proteomes" id="UP000306196"/>
    </source>
</evidence>
<keyword evidence="2" id="KW-0378">Hydrolase</keyword>
<comment type="caution">
    <text evidence="2">The sequence shown here is derived from an EMBL/GenBank/DDBJ whole genome shotgun (WGS) entry which is preliminary data.</text>
</comment>
<dbReference type="Pfam" id="PF13391">
    <property type="entry name" value="HNH_2"/>
    <property type="match status" value="1"/>
</dbReference>
<dbReference type="OrthoDB" id="5678128at2"/>
<dbReference type="EMBL" id="VAUV01000034">
    <property type="protein sequence ID" value="TLD68158.1"/>
    <property type="molecule type" value="Genomic_DNA"/>
</dbReference>
<keyword evidence="3" id="KW-1185">Reference proteome</keyword>
<evidence type="ECO:0000313" key="2">
    <source>
        <dbReference type="EMBL" id="TLD68158.1"/>
    </source>
</evidence>
<feature type="domain" description="HNH nuclease" evidence="1">
    <location>
        <begin position="163"/>
        <end position="214"/>
    </location>
</feature>
<reference evidence="2 3" key="1">
    <citation type="submission" date="2019-05" db="EMBL/GenBank/DDBJ databases">
        <title>Verrucobacter flavum gen. nov., sp. nov. a new member of the family Verrucomicrobiaceae.</title>
        <authorList>
            <person name="Szuroczki S."/>
            <person name="Abbaszade G."/>
            <person name="Szabo A."/>
            <person name="Felfoldi T."/>
            <person name="Schumann P."/>
            <person name="Boka K."/>
            <person name="Keki Z."/>
            <person name="Toumi M."/>
            <person name="Toth E."/>
        </authorList>
    </citation>
    <scope>NUCLEOTIDE SEQUENCE [LARGE SCALE GENOMIC DNA]</scope>
    <source>
        <strain evidence="2 3">MG-N-17</strain>
    </source>
</reference>
<name>A0A5R8K719_9BACT</name>
<keyword evidence="2" id="KW-0255">Endonuclease</keyword>
<organism evidence="2 3">
    <name type="scientific">Phragmitibacter flavus</name>
    <dbReference type="NCBI Taxonomy" id="2576071"/>
    <lineage>
        <taxon>Bacteria</taxon>
        <taxon>Pseudomonadati</taxon>
        <taxon>Verrucomicrobiota</taxon>
        <taxon>Verrucomicrobiia</taxon>
        <taxon>Verrucomicrobiales</taxon>
        <taxon>Verrucomicrobiaceae</taxon>
        <taxon>Phragmitibacter</taxon>
    </lineage>
</organism>
<proteinExistence type="predicted"/>
<sequence length="270" mass="30542">MRSKSIVASGNLWTRKELLILLNIYHKLRFGQIDHRQPVIIDLAERIGRTPNAVAMKLLNLASGDPVQQIRGVVGLKGASKLDREIWDEFHSNAVAMVALSQEYFDDLFVEAEDETTEVIAGTGIRRVPKAPNGATEATSFSKQRRGQGYFRDVVLNNYDNRCALTGLPVRELLIASHILPWHAHEAERIDVRNGISLNRLHDAAFDQGFITFDDELRLVLSKRLLNFLPAAAIVTSFEALISQPLQIPKDAIPPDLDFLRRHRKRFQFD</sequence>
<dbReference type="Proteomes" id="UP000306196">
    <property type="component" value="Unassembled WGS sequence"/>
</dbReference>
<dbReference type="InterPro" id="IPR003615">
    <property type="entry name" value="HNH_nuc"/>
</dbReference>
<dbReference type="AlphaFoldDB" id="A0A5R8K719"/>
<evidence type="ECO:0000259" key="1">
    <source>
        <dbReference type="Pfam" id="PF13391"/>
    </source>
</evidence>
<keyword evidence="2" id="KW-0540">Nuclease</keyword>
<protein>
    <submittedName>
        <fullName evidence="2">HNH endonuclease</fullName>
    </submittedName>
</protein>
<dbReference type="GO" id="GO:0004519">
    <property type="term" value="F:endonuclease activity"/>
    <property type="evidence" value="ECO:0007669"/>
    <property type="project" value="UniProtKB-KW"/>
</dbReference>
<accession>A0A5R8K719</accession>
<gene>
    <name evidence="2" type="ORF">FEM03_24095</name>
</gene>